<dbReference type="AlphaFoldDB" id="A0A699SAP6"/>
<accession>A0A699SAP6</accession>
<name>A0A699SAP6_TANCI</name>
<sequence length="175" mass="20017">VESIYIRFDEIKDVSETFVANNTSGLVPQQKKASDYDNPDLVPQRQDVYSLANADVPSQRELEMLFGPLYDEFSMQENNNDQSEEGEHVSDDEFTNPFCTPVQEVAKTSSHNIERVRGNPSRPVKTRRQLATDLEMGMYVLIVITAEPKNIKEATADSAWMEAMQEELHQFDRLQ</sequence>
<feature type="non-terminal residue" evidence="1">
    <location>
        <position position="1"/>
    </location>
</feature>
<reference evidence="1" key="1">
    <citation type="journal article" date="2019" name="Sci. Rep.">
        <title>Draft genome of Tanacetum cinerariifolium, the natural source of mosquito coil.</title>
        <authorList>
            <person name="Yamashiro T."/>
            <person name="Shiraishi A."/>
            <person name="Satake H."/>
            <person name="Nakayama K."/>
        </authorList>
    </citation>
    <scope>NUCLEOTIDE SEQUENCE</scope>
</reference>
<feature type="non-terminal residue" evidence="1">
    <location>
        <position position="175"/>
    </location>
</feature>
<comment type="caution">
    <text evidence="1">The sequence shown here is derived from an EMBL/GenBank/DDBJ whole genome shotgun (WGS) entry which is preliminary data.</text>
</comment>
<evidence type="ECO:0000313" key="1">
    <source>
        <dbReference type="EMBL" id="GFC94571.1"/>
    </source>
</evidence>
<protein>
    <submittedName>
        <fullName evidence="1">Gag-Pol polyprotein</fullName>
    </submittedName>
</protein>
<organism evidence="1">
    <name type="scientific">Tanacetum cinerariifolium</name>
    <name type="common">Dalmatian daisy</name>
    <name type="synonym">Chrysanthemum cinerariifolium</name>
    <dbReference type="NCBI Taxonomy" id="118510"/>
    <lineage>
        <taxon>Eukaryota</taxon>
        <taxon>Viridiplantae</taxon>
        <taxon>Streptophyta</taxon>
        <taxon>Embryophyta</taxon>
        <taxon>Tracheophyta</taxon>
        <taxon>Spermatophyta</taxon>
        <taxon>Magnoliopsida</taxon>
        <taxon>eudicotyledons</taxon>
        <taxon>Gunneridae</taxon>
        <taxon>Pentapetalae</taxon>
        <taxon>asterids</taxon>
        <taxon>campanulids</taxon>
        <taxon>Asterales</taxon>
        <taxon>Asteraceae</taxon>
        <taxon>Asteroideae</taxon>
        <taxon>Anthemideae</taxon>
        <taxon>Anthemidinae</taxon>
        <taxon>Tanacetum</taxon>
    </lineage>
</organism>
<gene>
    <name evidence="1" type="ORF">Tci_866541</name>
</gene>
<dbReference type="EMBL" id="BKCJ011149442">
    <property type="protein sequence ID" value="GFC94571.1"/>
    <property type="molecule type" value="Genomic_DNA"/>
</dbReference>
<proteinExistence type="predicted"/>